<sequence length="165" mass="19120">MEVAILMSVGLHISLKVSHGKLKTCAVLNLCLHLSMSGWMSWCAHFRPQPVTYEQPLPPHHVGHHKDWLTQNRNNFDNEQGAEEKTIKDVFIRKFTFGTFHTCHHHSLTDLQEVTGGIGVHGKYLLYFSTTETKSSLFTCPIKYKENMIIMLHYYDPYQPKYCKL</sequence>
<dbReference type="GO" id="GO:0005840">
    <property type="term" value="C:ribosome"/>
    <property type="evidence" value="ECO:0007669"/>
    <property type="project" value="UniProtKB-KW"/>
</dbReference>
<organism evidence="7 8">
    <name type="scientific">Erpetoichthys calabaricus</name>
    <name type="common">Rope fish</name>
    <name type="synonym">Calamoichthys calabaricus</name>
    <dbReference type="NCBI Taxonomy" id="27687"/>
    <lineage>
        <taxon>Eukaryota</taxon>
        <taxon>Metazoa</taxon>
        <taxon>Chordata</taxon>
        <taxon>Craniata</taxon>
        <taxon>Vertebrata</taxon>
        <taxon>Euteleostomi</taxon>
        <taxon>Actinopterygii</taxon>
        <taxon>Polypteriformes</taxon>
        <taxon>Polypteridae</taxon>
        <taxon>Erpetoichthys</taxon>
    </lineage>
</organism>
<evidence type="ECO:0000256" key="4">
    <source>
        <dbReference type="ARBA" id="ARBA00022980"/>
    </source>
</evidence>
<dbReference type="PANTHER" id="PTHR21244">
    <property type="entry name" value="MITOCHONDRIAL 28S RIBOSOMAL PROTEIN S24"/>
    <property type="match status" value="1"/>
</dbReference>
<comment type="similarity">
    <text evidence="2">Belongs to the universal ribosomal protein uS3 family.</text>
</comment>
<keyword evidence="6" id="KW-0687">Ribonucleoprotein</keyword>
<keyword evidence="8" id="KW-1185">Reference proteome</keyword>
<evidence type="ECO:0000256" key="3">
    <source>
        <dbReference type="ARBA" id="ARBA00022946"/>
    </source>
</evidence>
<dbReference type="Pfam" id="PF14955">
    <property type="entry name" value="MRP-S24"/>
    <property type="match status" value="1"/>
</dbReference>
<evidence type="ECO:0000256" key="6">
    <source>
        <dbReference type="ARBA" id="ARBA00023274"/>
    </source>
</evidence>
<dbReference type="GO" id="GO:1990904">
    <property type="term" value="C:ribonucleoprotein complex"/>
    <property type="evidence" value="ECO:0007669"/>
    <property type="project" value="UniProtKB-KW"/>
</dbReference>
<proteinExistence type="inferred from homology"/>
<dbReference type="AlphaFoldDB" id="A0A8C4X5S9"/>
<dbReference type="PANTHER" id="PTHR21244:SF1">
    <property type="entry name" value="SMALL RIBOSOMAL SUBUNIT PROTEIN US3M"/>
    <property type="match status" value="1"/>
</dbReference>
<dbReference type="GO" id="GO:0006412">
    <property type="term" value="P:translation"/>
    <property type="evidence" value="ECO:0007669"/>
    <property type="project" value="TreeGrafter"/>
</dbReference>
<evidence type="ECO:0000256" key="2">
    <source>
        <dbReference type="ARBA" id="ARBA00010761"/>
    </source>
</evidence>
<dbReference type="GeneTree" id="ENSGT00980000202794"/>
<comment type="subcellular location">
    <subcellularLocation>
        <location evidence="1">Mitochondrion</location>
    </subcellularLocation>
</comment>
<protein>
    <submittedName>
        <fullName evidence="7">Uncharacterized protein</fullName>
    </submittedName>
</protein>
<reference evidence="7" key="2">
    <citation type="submission" date="2025-08" db="UniProtKB">
        <authorList>
            <consortium name="Ensembl"/>
        </authorList>
    </citation>
    <scope>IDENTIFICATION</scope>
</reference>
<dbReference type="GO" id="GO:0005739">
    <property type="term" value="C:mitochondrion"/>
    <property type="evidence" value="ECO:0007669"/>
    <property type="project" value="UniProtKB-SubCell"/>
</dbReference>
<keyword evidence="5" id="KW-0496">Mitochondrion</keyword>
<evidence type="ECO:0000256" key="5">
    <source>
        <dbReference type="ARBA" id="ARBA00023128"/>
    </source>
</evidence>
<accession>A0A8C4X5S9</accession>
<reference evidence="7" key="1">
    <citation type="submission" date="2021-06" db="EMBL/GenBank/DDBJ databases">
        <authorList>
            <consortium name="Wellcome Sanger Institute Data Sharing"/>
        </authorList>
    </citation>
    <scope>NUCLEOTIDE SEQUENCE [LARGE SCALE GENOMIC DNA]</scope>
</reference>
<dbReference type="InterPro" id="IPR026146">
    <property type="entry name" value="Ribosomal_uS3m"/>
</dbReference>
<evidence type="ECO:0000313" key="8">
    <source>
        <dbReference type="Proteomes" id="UP000694620"/>
    </source>
</evidence>
<keyword evidence="3" id="KW-0809">Transit peptide</keyword>
<dbReference type="Ensembl" id="ENSECRT00000007723.1">
    <property type="protein sequence ID" value="ENSECRP00000007601.1"/>
    <property type="gene ID" value="ENSECRG00000005049.1"/>
</dbReference>
<evidence type="ECO:0000256" key="1">
    <source>
        <dbReference type="ARBA" id="ARBA00004173"/>
    </source>
</evidence>
<reference evidence="7" key="3">
    <citation type="submission" date="2025-09" db="UniProtKB">
        <authorList>
            <consortium name="Ensembl"/>
        </authorList>
    </citation>
    <scope>IDENTIFICATION</scope>
</reference>
<evidence type="ECO:0000313" key="7">
    <source>
        <dbReference type="Ensembl" id="ENSECRP00000007601.1"/>
    </source>
</evidence>
<dbReference type="Proteomes" id="UP000694620">
    <property type="component" value="Chromosome 6"/>
</dbReference>
<keyword evidence="4" id="KW-0689">Ribosomal protein</keyword>
<name>A0A8C4X5S9_ERPCA</name>